<organism evidence="1 2">
    <name type="scientific">Malus baccata</name>
    <name type="common">Siberian crab apple</name>
    <name type="synonym">Pyrus baccata</name>
    <dbReference type="NCBI Taxonomy" id="106549"/>
    <lineage>
        <taxon>Eukaryota</taxon>
        <taxon>Viridiplantae</taxon>
        <taxon>Streptophyta</taxon>
        <taxon>Embryophyta</taxon>
        <taxon>Tracheophyta</taxon>
        <taxon>Spermatophyta</taxon>
        <taxon>Magnoliopsida</taxon>
        <taxon>eudicotyledons</taxon>
        <taxon>Gunneridae</taxon>
        <taxon>Pentapetalae</taxon>
        <taxon>rosids</taxon>
        <taxon>fabids</taxon>
        <taxon>Rosales</taxon>
        <taxon>Rosaceae</taxon>
        <taxon>Amygdaloideae</taxon>
        <taxon>Maleae</taxon>
        <taxon>Malus</taxon>
    </lineage>
</organism>
<gene>
    <name evidence="1" type="ORF">C1H46_001907</name>
</gene>
<dbReference type="EMBL" id="VIEB01000019">
    <property type="protein sequence ID" value="TQE12516.1"/>
    <property type="molecule type" value="Genomic_DNA"/>
</dbReference>
<accession>A0A540NNA3</accession>
<name>A0A540NNA3_MALBA</name>
<reference evidence="1 2" key="1">
    <citation type="journal article" date="2019" name="G3 (Bethesda)">
        <title>Sequencing of a Wild Apple (Malus baccata) Genome Unravels the Differences Between Cultivated and Wild Apple Species Regarding Disease Resistance and Cold Tolerance.</title>
        <authorList>
            <person name="Chen X."/>
        </authorList>
    </citation>
    <scope>NUCLEOTIDE SEQUENCE [LARGE SCALE GENOMIC DNA]</scope>
    <source>
        <strain evidence="2">cv. Shandingzi</strain>
        <tissue evidence="1">Leaves</tissue>
    </source>
</reference>
<evidence type="ECO:0000313" key="1">
    <source>
        <dbReference type="EMBL" id="TQE12516.1"/>
    </source>
</evidence>
<protein>
    <submittedName>
        <fullName evidence="1">Uncharacterized protein</fullName>
    </submittedName>
</protein>
<dbReference type="AlphaFoldDB" id="A0A540NNA3"/>
<keyword evidence="2" id="KW-1185">Reference proteome</keyword>
<dbReference type="Proteomes" id="UP000315295">
    <property type="component" value="Unassembled WGS sequence"/>
</dbReference>
<evidence type="ECO:0000313" key="2">
    <source>
        <dbReference type="Proteomes" id="UP000315295"/>
    </source>
</evidence>
<proteinExistence type="predicted"/>
<sequence length="64" mass="7020">MPRATASATSCEWVVLRFSRRWSRCGTSREEGGGGRKVGLGSDGFIRIGLAWVDVFVVEEEEAT</sequence>
<comment type="caution">
    <text evidence="1">The sequence shown here is derived from an EMBL/GenBank/DDBJ whole genome shotgun (WGS) entry which is preliminary data.</text>
</comment>